<dbReference type="InterPro" id="IPR036291">
    <property type="entry name" value="NAD(P)-bd_dom_sf"/>
</dbReference>
<sequence>MSKIRVAVIGCGSISKYRHIPEYASNPNVELVAFVDPIIERAQHYADLHGAKAFADYETMLAEVKPDAVSVNTPNALHAPMSIKAANAGVHVLVEKPMAVTDEEAAAMIEAAKKNNVHLMVGQNQRFMPPHVKAKQILESGILGKVLTFRTSFGHPGPDNWSIDGASSWFFRKPEAIMGAMGDLGVHKSDLIRWMLNDEVSEIAAFVGTQHKDTDVDDNAACLLRMKSGTMGTLVASWTYYKGEDNSTILWCENGVMKIGTHPDDQVIVELRNGTVEKHKVGAISTNDKQESSGVIDAFIDSIVNNTTPAVTGEDGRASLKVILCAFESQATGKFVSVN</sequence>
<gene>
    <name evidence="3" type="ORF">J2T15_004748</name>
</gene>
<dbReference type="Gene3D" id="3.40.50.720">
    <property type="entry name" value="NAD(P)-binding Rossmann-like Domain"/>
    <property type="match status" value="1"/>
</dbReference>
<dbReference type="InterPro" id="IPR000683">
    <property type="entry name" value="Gfo/Idh/MocA-like_OxRdtase_N"/>
</dbReference>
<evidence type="ECO:0000259" key="2">
    <source>
        <dbReference type="Pfam" id="PF22725"/>
    </source>
</evidence>
<dbReference type="SUPFAM" id="SSF55347">
    <property type="entry name" value="Glyceraldehyde-3-phosphate dehydrogenase-like, C-terminal domain"/>
    <property type="match status" value="1"/>
</dbReference>
<dbReference type="RefSeq" id="WP_307206801.1">
    <property type="nucleotide sequence ID" value="NZ_JAUSSU010000010.1"/>
</dbReference>
<dbReference type="Pfam" id="PF01408">
    <property type="entry name" value="GFO_IDH_MocA"/>
    <property type="match status" value="1"/>
</dbReference>
<dbReference type="PANTHER" id="PTHR43249">
    <property type="entry name" value="UDP-N-ACETYL-2-AMINO-2-DEOXY-D-GLUCURONATE OXIDASE"/>
    <property type="match status" value="1"/>
</dbReference>
<keyword evidence="4" id="KW-1185">Reference proteome</keyword>
<proteinExistence type="predicted"/>
<dbReference type="InterPro" id="IPR052515">
    <property type="entry name" value="Gfo/Idh/MocA_Oxidoreductase"/>
</dbReference>
<organism evidence="3 4">
    <name type="scientific">Paenibacillus harenae</name>
    <dbReference type="NCBI Taxonomy" id="306543"/>
    <lineage>
        <taxon>Bacteria</taxon>
        <taxon>Bacillati</taxon>
        <taxon>Bacillota</taxon>
        <taxon>Bacilli</taxon>
        <taxon>Bacillales</taxon>
        <taxon>Paenibacillaceae</taxon>
        <taxon>Paenibacillus</taxon>
    </lineage>
</organism>
<dbReference type="Proteomes" id="UP001229346">
    <property type="component" value="Unassembled WGS sequence"/>
</dbReference>
<dbReference type="InterPro" id="IPR055170">
    <property type="entry name" value="GFO_IDH_MocA-like_dom"/>
</dbReference>
<evidence type="ECO:0000313" key="4">
    <source>
        <dbReference type="Proteomes" id="UP001229346"/>
    </source>
</evidence>
<dbReference type="EMBL" id="JAUSSU010000010">
    <property type="protein sequence ID" value="MDQ0115290.1"/>
    <property type="molecule type" value="Genomic_DNA"/>
</dbReference>
<dbReference type="SUPFAM" id="SSF51735">
    <property type="entry name" value="NAD(P)-binding Rossmann-fold domains"/>
    <property type="match status" value="1"/>
</dbReference>
<dbReference type="Pfam" id="PF22725">
    <property type="entry name" value="GFO_IDH_MocA_C3"/>
    <property type="match status" value="1"/>
</dbReference>
<feature type="domain" description="GFO/IDH/MocA-like oxidoreductase" evidence="2">
    <location>
        <begin position="132"/>
        <end position="257"/>
    </location>
</feature>
<evidence type="ECO:0000313" key="3">
    <source>
        <dbReference type="EMBL" id="MDQ0115290.1"/>
    </source>
</evidence>
<protein>
    <submittedName>
        <fullName evidence="3">Dehydrogenase</fullName>
    </submittedName>
</protein>
<comment type="caution">
    <text evidence="3">The sequence shown here is derived from an EMBL/GenBank/DDBJ whole genome shotgun (WGS) entry which is preliminary data.</text>
</comment>
<accession>A0ABT9U6M1</accession>
<reference evidence="3 4" key="1">
    <citation type="submission" date="2023-07" db="EMBL/GenBank/DDBJ databases">
        <title>Sorghum-associated microbial communities from plants grown in Nebraska, USA.</title>
        <authorList>
            <person name="Schachtman D."/>
        </authorList>
    </citation>
    <scope>NUCLEOTIDE SEQUENCE [LARGE SCALE GENOMIC DNA]</scope>
    <source>
        <strain evidence="3 4">CC482</strain>
    </source>
</reference>
<evidence type="ECO:0000259" key="1">
    <source>
        <dbReference type="Pfam" id="PF01408"/>
    </source>
</evidence>
<dbReference type="Gene3D" id="3.30.360.10">
    <property type="entry name" value="Dihydrodipicolinate Reductase, domain 2"/>
    <property type="match status" value="1"/>
</dbReference>
<name>A0ABT9U6M1_PAEHA</name>
<dbReference type="PANTHER" id="PTHR43249:SF1">
    <property type="entry name" value="D-GLUCOSIDE 3-DEHYDROGENASE"/>
    <property type="match status" value="1"/>
</dbReference>
<feature type="domain" description="Gfo/Idh/MocA-like oxidoreductase N-terminal" evidence="1">
    <location>
        <begin position="4"/>
        <end position="122"/>
    </location>
</feature>